<dbReference type="AlphaFoldDB" id="A0A392V808"/>
<protein>
    <submittedName>
        <fullName evidence="1">Uncharacterized protein</fullName>
    </submittedName>
</protein>
<reference evidence="1 2" key="1">
    <citation type="journal article" date="2018" name="Front. Plant Sci.">
        <title>Red Clover (Trifolium pratense) and Zigzag Clover (T. medium) - A Picture of Genomic Similarities and Differences.</title>
        <authorList>
            <person name="Dluhosova J."/>
            <person name="Istvanek J."/>
            <person name="Nedelnik J."/>
            <person name="Repkova J."/>
        </authorList>
    </citation>
    <scope>NUCLEOTIDE SEQUENCE [LARGE SCALE GENOMIC DNA]</scope>
    <source>
        <strain evidence="2">cv. 10/8</strain>
        <tissue evidence="1">Leaf</tissue>
    </source>
</reference>
<accession>A0A392V808</accession>
<dbReference type="Proteomes" id="UP000265520">
    <property type="component" value="Unassembled WGS sequence"/>
</dbReference>
<evidence type="ECO:0000313" key="2">
    <source>
        <dbReference type="Proteomes" id="UP000265520"/>
    </source>
</evidence>
<organism evidence="1 2">
    <name type="scientific">Trifolium medium</name>
    <dbReference type="NCBI Taxonomy" id="97028"/>
    <lineage>
        <taxon>Eukaryota</taxon>
        <taxon>Viridiplantae</taxon>
        <taxon>Streptophyta</taxon>
        <taxon>Embryophyta</taxon>
        <taxon>Tracheophyta</taxon>
        <taxon>Spermatophyta</taxon>
        <taxon>Magnoliopsida</taxon>
        <taxon>eudicotyledons</taxon>
        <taxon>Gunneridae</taxon>
        <taxon>Pentapetalae</taxon>
        <taxon>rosids</taxon>
        <taxon>fabids</taxon>
        <taxon>Fabales</taxon>
        <taxon>Fabaceae</taxon>
        <taxon>Papilionoideae</taxon>
        <taxon>50 kb inversion clade</taxon>
        <taxon>NPAAA clade</taxon>
        <taxon>Hologalegina</taxon>
        <taxon>IRL clade</taxon>
        <taxon>Trifolieae</taxon>
        <taxon>Trifolium</taxon>
    </lineage>
</organism>
<keyword evidence="2" id="KW-1185">Reference proteome</keyword>
<feature type="non-terminal residue" evidence="1">
    <location>
        <position position="28"/>
    </location>
</feature>
<evidence type="ECO:0000313" key="1">
    <source>
        <dbReference type="EMBL" id="MCI84414.1"/>
    </source>
</evidence>
<sequence>MDLEFANGGGRSESFSSCSLAKLIAWFK</sequence>
<name>A0A392V808_9FABA</name>
<proteinExistence type="predicted"/>
<comment type="caution">
    <text evidence="1">The sequence shown here is derived from an EMBL/GenBank/DDBJ whole genome shotgun (WGS) entry which is preliminary data.</text>
</comment>
<dbReference type="EMBL" id="LXQA011090273">
    <property type="protein sequence ID" value="MCI84414.1"/>
    <property type="molecule type" value="Genomic_DNA"/>
</dbReference>